<name>A0AAP0PKK7_9MAGN</name>
<dbReference type="AlphaFoldDB" id="A0AAP0PKK7"/>
<proteinExistence type="predicted"/>
<evidence type="ECO:0000313" key="2">
    <source>
        <dbReference type="Proteomes" id="UP001419268"/>
    </source>
</evidence>
<evidence type="ECO:0000313" key="1">
    <source>
        <dbReference type="EMBL" id="KAK9147412.1"/>
    </source>
</evidence>
<comment type="caution">
    <text evidence="1">The sequence shown here is derived from an EMBL/GenBank/DDBJ whole genome shotgun (WGS) entry which is preliminary data.</text>
</comment>
<reference evidence="1 2" key="1">
    <citation type="submission" date="2024-01" db="EMBL/GenBank/DDBJ databases">
        <title>Genome assemblies of Stephania.</title>
        <authorList>
            <person name="Yang L."/>
        </authorList>
    </citation>
    <scope>NUCLEOTIDE SEQUENCE [LARGE SCALE GENOMIC DNA]</scope>
    <source>
        <strain evidence="1">JXDWG</strain>
        <tissue evidence="1">Leaf</tissue>
    </source>
</reference>
<organism evidence="1 2">
    <name type="scientific">Stephania cephalantha</name>
    <dbReference type="NCBI Taxonomy" id="152367"/>
    <lineage>
        <taxon>Eukaryota</taxon>
        <taxon>Viridiplantae</taxon>
        <taxon>Streptophyta</taxon>
        <taxon>Embryophyta</taxon>
        <taxon>Tracheophyta</taxon>
        <taxon>Spermatophyta</taxon>
        <taxon>Magnoliopsida</taxon>
        <taxon>Ranunculales</taxon>
        <taxon>Menispermaceae</taxon>
        <taxon>Menispermoideae</taxon>
        <taxon>Cissampelideae</taxon>
        <taxon>Stephania</taxon>
    </lineage>
</organism>
<protein>
    <submittedName>
        <fullName evidence="1">Uncharacterized protein</fullName>
    </submittedName>
</protein>
<accession>A0AAP0PKK7</accession>
<gene>
    <name evidence="1" type="ORF">Scep_006169</name>
</gene>
<sequence>MDRILPFERTDSVGSARRWRDSHHGSREFVRWGSDDLRRPSVIVSGGYQLSSEESDLGFALVSCREEERAEEESGFRPSALRGGDGEVLCPWRRATKESFTREAERRARFGARTPT</sequence>
<keyword evidence="2" id="KW-1185">Reference proteome</keyword>
<dbReference type="Proteomes" id="UP001419268">
    <property type="component" value="Unassembled WGS sequence"/>
</dbReference>
<dbReference type="EMBL" id="JBBNAG010000003">
    <property type="protein sequence ID" value="KAK9147412.1"/>
    <property type="molecule type" value="Genomic_DNA"/>
</dbReference>